<evidence type="ECO:0000313" key="17">
    <source>
        <dbReference type="Proteomes" id="UP000254337"/>
    </source>
</evidence>
<proteinExistence type="inferred from homology"/>
<dbReference type="CDD" id="cd02888">
    <property type="entry name" value="RNR_II_dimer"/>
    <property type="match status" value="1"/>
</dbReference>
<dbReference type="Proteomes" id="UP000254337">
    <property type="component" value="Chromosome"/>
</dbReference>
<sequence>MNEQEWLGEQNQLGMDIWKNKYCNNGETFEQWIDRVSGHDEDVAQLLKEQKFLFGGRILANRGLEYEGKKITLSNCYVMTPPEDNIESIFDRAGKLARTYSYGGGCGIDISGLSPKGARINNAAKETSGSISFMTLYSLVTELIGQNGRRGALMISIDCAHPDVLEFIKLKTDLNKVTKANISIRLSDEFMEAVKARQQFRLHYTRKETGQVIESMVNAADIFRLVAETNWDYAEPGALFWDRICQWNLLANTKEFKFAGVNPCAEEPLPAGGSCLLGSLNLANFVRDPFSDKSLFDFNEFRRCVTIAVRALNDVLDEGLPLHPLQEQQDSVRQWRQIGLGIMGLGDMLIKLGITYGSDEAVALCDEIGFAMTDTAIAASANLAGERGAFDMCHIDEIMETPFFKANTTKKTAALVKEKGLRNSQLLTIAPTGTLSTMLGISGGIEPIYANFYERKTESLHGTDVYYKVYTPIVERYMKAHNIKDDSQLPEYFVTALTLDYHQRVAMQAVWQQHIDASISSTVNVPNSFTVEDTENLYLLAYEKGCKGLTLFRDGCKRAGILTTHVDKKSVPIAGAGLDRGEIVSIDDNVIGKKRKLVTGCGSLHCLAFFDPETGALLETYLSKGSTGGCNNFMIGLSRMISISARAGIDIYTIIDQLNSTGNCPSYSVRRATRGDTSKGSCCPMAVGNALLDMYNEVQEDLRQSAAVTKGDVPVKKAPAKPKADKKVTAESIFCPQCGEPLVFEGGCNTCKNCGWSKCN</sequence>
<dbReference type="GO" id="GO:0031419">
    <property type="term" value="F:cobalamin binding"/>
    <property type="evidence" value="ECO:0007669"/>
    <property type="project" value="UniProtKB-KW"/>
</dbReference>
<dbReference type="Pfam" id="PF02867">
    <property type="entry name" value="Ribonuc_red_lgC"/>
    <property type="match status" value="1"/>
</dbReference>
<keyword evidence="9" id="KW-1015">Disulfide bond</keyword>
<comment type="catalytic activity">
    <reaction evidence="12 13">
        <text>a 2'-deoxyribonucleoside 5'-diphosphate + [thioredoxin]-disulfide + H2O = a ribonucleoside 5'-diphosphate + [thioredoxin]-dithiol</text>
        <dbReference type="Rhea" id="RHEA:23252"/>
        <dbReference type="Rhea" id="RHEA-COMP:10698"/>
        <dbReference type="Rhea" id="RHEA-COMP:10700"/>
        <dbReference type="ChEBI" id="CHEBI:15377"/>
        <dbReference type="ChEBI" id="CHEBI:29950"/>
        <dbReference type="ChEBI" id="CHEBI:50058"/>
        <dbReference type="ChEBI" id="CHEBI:57930"/>
        <dbReference type="ChEBI" id="CHEBI:73316"/>
        <dbReference type="EC" id="1.17.4.1"/>
    </reaction>
</comment>
<evidence type="ECO:0000313" key="16">
    <source>
        <dbReference type="EMBL" id="AXL21633.1"/>
    </source>
</evidence>
<evidence type="ECO:0000256" key="11">
    <source>
        <dbReference type="ARBA" id="ARBA00025437"/>
    </source>
</evidence>
<evidence type="ECO:0000256" key="6">
    <source>
        <dbReference type="ARBA" id="ARBA00022634"/>
    </source>
</evidence>
<gene>
    <name evidence="16" type="ORF">DKB62_08660</name>
</gene>
<dbReference type="OrthoDB" id="9762933at2"/>
<dbReference type="PRINTS" id="PR01183">
    <property type="entry name" value="RIBORDTASEM1"/>
</dbReference>
<dbReference type="RefSeq" id="WP_107195377.1">
    <property type="nucleotide sequence ID" value="NZ_CP029462.1"/>
</dbReference>
<dbReference type="GO" id="GO:0000166">
    <property type="term" value="F:nucleotide binding"/>
    <property type="evidence" value="ECO:0007669"/>
    <property type="project" value="UniProtKB-KW"/>
</dbReference>
<evidence type="ECO:0000256" key="8">
    <source>
        <dbReference type="ARBA" id="ARBA00023002"/>
    </source>
</evidence>
<keyword evidence="8 13" id="KW-0560">Oxidoreductase</keyword>
<dbReference type="AlphaFoldDB" id="A0A346B0J0"/>
<dbReference type="InterPro" id="IPR013344">
    <property type="entry name" value="RNR_NrdJ/NrdZ"/>
</dbReference>
<dbReference type="PANTHER" id="PTHR43371">
    <property type="entry name" value="VITAMIN B12-DEPENDENT RIBONUCLEOTIDE REDUCTASE"/>
    <property type="match status" value="1"/>
</dbReference>
<evidence type="ECO:0000259" key="14">
    <source>
        <dbReference type="Pfam" id="PF02867"/>
    </source>
</evidence>
<dbReference type="KEGG" id="meg:DKB62_08660"/>
<accession>A0A346B0J0</accession>
<dbReference type="Pfam" id="PF12637">
    <property type="entry name" value="TSCPD"/>
    <property type="match status" value="1"/>
</dbReference>
<evidence type="ECO:0000256" key="10">
    <source>
        <dbReference type="ARBA" id="ARBA00023285"/>
    </source>
</evidence>
<evidence type="ECO:0000256" key="7">
    <source>
        <dbReference type="ARBA" id="ARBA00022741"/>
    </source>
</evidence>
<keyword evidence="7 13" id="KW-0547">Nucleotide-binding</keyword>
<feature type="domain" description="Ribonucleotide reductase large subunit C-terminal" evidence="14">
    <location>
        <begin position="74"/>
        <end position="551"/>
    </location>
</feature>
<dbReference type="EC" id="1.17.4.1" evidence="3 13"/>
<dbReference type="PANTHER" id="PTHR43371:SF1">
    <property type="entry name" value="RIBONUCLEOSIDE-DIPHOSPHATE REDUCTASE"/>
    <property type="match status" value="1"/>
</dbReference>
<dbReference type="GO" id="GO:0004748">
    <property type="term" value="F:ribonucleoside-diphosphate reductase activity, thioredoxin disulfide as acceptor"/>
    <property type="evidence" value="ECO:0007669"/>
    <property type="project" value="UniProtKB-EC"/>
</dbReference>
<evidence type="ECO:0000256" key="3">
    <source>
        <dbReference type="ARBA" id="ARBA00012274"/>
    </source>
</evidence>
<dbReference type="SUPFAM" id="SSF51998">
    <property type="entry name" value="PFL-like glycyl radical enzymes"/>
    <property type="match status" value="1"/>
</dbReference>
<organism evidence="16 17">
    <name type="scientific">Megasphaera stantonii</name>
    <dbReference type="NCBI Taxonomy" id="2144175"/>
    <lineage>
        <taxon>Bacteria</taxon>
        <taxon>Bacillati</taxon>
        <taxon>Bacillota</taxon>
        <taxon>Negativicutes</taxon>
        <taxon>Veillonellales</taxon>
        <taxon>Veillonellaceae</taxon>
        <taxon>Megasphaera</taxon>
    </lineage>
</organism>
<protein>
    <recommendedName>
        <fullName evidence="4 13">Vitamin B12-dependent ribonucleotide reductase</fullName>
        <ecNumber evidence="3 13">1.17.4.1</ecNumber>
    </recommendedName>
</protein>
<reference evidence="16 17" key="1">
    <citation type="submission" date="2018-05" db="EMBL/GenBank/DDBJ databases">
        <title>Complete genome sequence of Megasphaera sp. AJH120T, isolated from the ceca of a chicken.</title>
        <authorList>
            <person name="Maki J."/>
            <person name="Looft T."/>
        </authorList>
    </citation>
    <scope>NUCLEOTIDE SEQUENCE [LARGE SCALE GENOMIC DNA]</scope>
    <source>
        <strain evidence="16 17">AJH120</strain>
    </source>
</reference>
<comment type="cofactor">
    <cofactor evidence="1 13">
        <name>adenosylcob(III)alamin</name>
        <dbReference type="ChEBI" id="CHEBI:18408"/>
    </cofactor>
</comment>
<dbReference type="InterPro" id="IPR000788">
    <property type="entry name" value="RNR_lg_C"/>
</dbReference>
<dbReference type="Gene3D" id="3.20.70.20">
    <property type="match status" value="1"/>
</dbReference>
<evidence type="ECO:0000256" key="9">
    <source>
        <dbReference type="ARBA" id="ARBA00023157"/>
    </source>
</evidence>
<evidence type="ECO:0000259" key="15">
    <source>
        <dbReference type="Pfam" id="PF12637"/>
    </source>
</evidence>
<keyword evidence="10 13" id="KW-0170">Cobalt</keyword>
<keyword evidence="6 13" id="KW-0237">DNA synthesis</keyword>
<comment type="function">
    <text evidence="11 13">Catalyzes the reduction of ribonucleotides to deoxyribonucleotides. May function to provide a pool of deoxyribonucleotide precursors for DNA repair during oxygen limitation and/or for immediate growth after restoration of oxygen.</text>
</comment>
<dbReference type="InterPro" id="IPR024434">
    <property type="entry name" value="TSCPD_dom"/>
</dbReference>
<evidence type="ECO:0000256" key="5">
    <source>
        <dbReference type="ARBA" id="ARBA00022628"/>
    </source>
</evidence>
<dbReference type="EMBL" id="CP029462">
    <property type="protein sequence ID" value="AXL21633.1"/>
    <property type="molecule type" value="Genomic_DNA"/>
</dbReference>
<name>A0A346B0J0_9FIRM</name>
<evidence type="ECO:0000256" key="13">
    <source>
        <dbReference type="RuleBase" id="RU364064"/>
    </source>
</evidence>
<evidence type="ECO:0000256" key="12">
    <source>
        <dbReference type="ARBA" id="ARBA00047754"/>
    </source>
</evidence>
<evidence type="ECO:0000256" key="4">
    <source>
        <dbReference type="ARBA" id="ARBA00014409"/>
    </source>
</evidence>
<evidence type="ECO:0000256" key="2">
    <source>
        <dbReference type="ARBA" id="ARBA00007405"/>
    </source>
</evidence>
<evidence type="ECO:0000256" key="1">
    <source>
        <dbReference type="ARBA" id="ARBA00001922"/>
    </source>
</evidence>
<keyword evidence="17" id="KW-1185">Reference proteome</keyword>
<dbReference type="InterPro" id="IPR050862">
    <property type="entry name" value="RdRp_reductase_class-2"/>
</dbReference>
<dbReference type="NCBIfam" id="TIGR02504">
    <property type="entry name" value="NrdJ_Z"/>
    <property type="match status" value="1"/>
</dbReference>
<comment type="similarity">
    <text evidence="2 13">Belongs to the ribonucleoside diphosphate reductase class-2 family.</text>
</comment>
<keyword evidence="5 13" id="KW-0846">Cobalamin</keyword>
<dbReference type="GO" id="GO:0071897">
    <property type="term" value="P:DNA biosynthetic process"/>
    <property type="evidence" value="ECO:0007669"/>
    <property type="project" value="UniProtKB-KW"/>
</dbReference>
<feature type="domain" description="TSCPD" evidence="15">
    <location>
        <begin position="592"/>
        <end position="693"/>
    </location>
</feature>